<dbReference type="Proteomes" id="UP000276953">
    <property type="component" value="Unassembled WGS sequence"/>
</dbReference>
<evidence type="ECO:0000313" key="1">
    <source>
        <dbReference type="EMBL" id="RTZ46119.1"/>
    </source>
</evidence>
<organism evidence="1 2">
    <name type="scientific">Chryseobacterium arthrosphaerae</name>
    <dbReference type="NCBI Taxonomy" id="651561"/>
    <lineage>
        <taxon>Bacteria</taxon>
        <taxon>Pseudomonadati</taxon>
        <taxon>Bacteroidota</taxon>
        <taxon>Flavobacteriia</taxon>
        <taxon>Flavobacteriales</taxon>
        <taxon>Weeksellaceae</taxon>
        <taxon>Chryseobacterium group</taxon>
        <taxon>Chryseobacterium</taxon>
    </lineage>
</organism>
<dbReference type="EMBL" id="RYFC01000003">
    <property type="protein sequence ID" value="RTZ46119.1"/>
    <property type="molecule type" value="Genomic_DNA"/>
</dbReference>
<sequence>MFLPSVTMCKYRNTSIKSERKGTSISFILLGWDTVTKHIEQSEALLHKYFPKFVKKSKPVKAKIELPDGALGKELSKKNYIDYLKKDMAIGNKLN</sequence>
<comment type="caution">
    <text evidence="1">The sequence shown here is derived from an EMBL/GenBank/DDBJ whole genome shotgun (WGS) entry which is preliminary data.</text>
</comment>
<dbReference type="AlphaFoldDB" id="A0A3S0Q4C2"/>
<name>A0A3S0Q4C2_9FLAO</name>
<reference evidence="1 2" key="1">
    <citation type="submission" date="2018-12" db="EMBL/GenBank/DDBJ databases">
        <title>Draft Genome Sequence of Chryseobacterium arthrosphaerae strain ED882-96 Isolated from the Blood of a Patient with Liver Cirrhosis in Taiwan.</title>
        <authorList>
            <person name="Lin J.-N."/>
            <person name="Lai C.-H."/>
            <person name="Yang C.-H."/>
            <person name="Huang Y.-H."/>
        </authorList>
    </citation>
    <scope>NUCLEOTIDE SEQUENCE [LARGE SCALE GENOMIC DNA]</scope>
    <source>
        <strain evidence="1 2">ED882-96</strain>
    </source>
</reference>
<accession>A0A3S0Q4C2</accession>
<gene>
    <name evidence="1" type="ORF">EJ377_16685</name>
</gene>
<protein>
    <submittedName>
        <fullName evidence="1">Uncharacterized protein</fullName>
    </submittedName>
</protein>
<proteinExistence type="predicted"/>
<evidence type="ECO:0000313" key="2">
    <source>
        <dbReference type="Proteomes" id="UP000276953"/>
    </source>
</evidence>